<dbReference type="Gramene" id="rna25014">
    <property type="protein sequence ID" value="RHN62436.1"/>
    <property type="gene ID" value="gene25014"/>
</dbReference>
<comment type="caution">
    <text evidence="1">The sequence shown here is derived from an EMBL/GenBank/DDBJ whole genome shotgun (WGS) entry which is preliminary data.</text>
</comment>
<dbReference type="AlphaFoldDB" id="A0A396IA01"/>
<dbReference type="EMBL" id="PSQE01000004">
    <property type="protein sequence ID" value="RHN62436.1"/>
    <property type="molecule type" value="Genomic_DNA"/>
</dbReference>
<evidence type="ECO:0000313" key="1">
    <source>
        <dbReference type="EMBL" id="RHN62436.1"/>
    </source>
</evidence>
<organism evidence="1">
    <name type="scientific">Medicago truncatula</name>
    <name type="common">Barrel medic</name>
    <name type="synonym">Medicago tribuloides</name>
    <dbReference type="NCBI Taxonomy" id="3880"/>
    <lineage>
        <taxon>Eukaryota</taxon>
        <taxon>Viridiplantae</taxon>
        <taxon>Streptophyta</taxon>
        <taxon>Embryophyta</taxon>
        <taxon>Tracheophyta</taxon>
        <taxon>Spermatophyta</taxon>
        <taxon>Magnoliopsida</taxon>
        <taxon>eudicotyledons</taxon>
        <taxon>Gunneridae</taxon>
        <taxon>Pentapetalae</taxon>
        <taxon>rosids</taxon>
        <taxon>fabids</taxon>
        <taxon>Fabales</taxon>
        <taxon>Fabaceae</taxon>
        <taxon>Papilionoideae</taxon>
        <taxon>50 kb inversion clade</taxon>
        <taxon>NPAAA clade</taxon>
        <taxon>Hologalegina</taxon>
        <taxon>IRL clade</taxon>
        <taxon>Trifolieae</taxon>
        <taxon>Medicago</taxon>
    </lineage>
</organism>
<reference evidence="1" key="1">
    <citation type="journal article" date="2018" name="Nat. Plants">
        <title>Whole-genome landscape of Medicago truncatula symbiotic genes.</title>
        <authorList>
            <person name="Pecrix Y."/>
            <person name="Gamas P."/>
            <person name="Carrere S."/>
        </authorList>
    </citation>
    <scope>NUCLEOTIDE SEQUENCE</scope>
    <source>
        <tissue evidence="1">Leaves</tissue>
    </source>
</reference>
<name>A0A396IA01_MEDTR</name>
<sequence>MLISQNTNYNELTASQVQIRQQKLLHIDVELNSTQYGLHVCFHELI</sequence>
<protein>
    <submittedName>
        <fullName evidence="1">Uncharacterized protein</fullName>
    </submittedName>
</protein>
<dbReference type="Proteomes" id="UP000265566">
    <property type="component" value="Chromosome 4"/>
</dbReference>
<proteinExistence type="predicted"/>
<accession>A0A396IA01</accession>
<gene>
    <name evidence="1" type="ORF">MtrunA17_Chr4g0047401</name>
</gene>